<dbReference type="Pfam" id="PF24779">
    <property type="entry name" value="UTP23_sensor"/>
    <property type="match status" value="1"/>
</dbReference>
<dbReference type="Gene3D" id="3.40.50.1010">
    <property type="entry name" value="5'-nuclease"/>
    <property type="match status" value="1"/>
</dbReference>
<protein>
    <recommendedName>
        <fullName evidence="7">U three protein 23</fullName>
    </recommendedName>
</protein>
<keyword evidence="3" id="KW-0698">rRNA processing</keyword>
<keyword evidence="2" id="KW-0690">Ribosome biogenesis</keyword>
<evidence type="ECO:0000256" key="2">
    <source>
        <dbReference type="ARBA" id="ARBA00022517"/>
    </source>
</evidence>
<dbReference type="AlphaFoldDB" id="A0AAD5XK62"/>
<feature type="compositionally biased region" description="Basic and acidic residues" evidence="8">
    <location>
        <begin position="209"/>
        <end position="218"/>
    </location>
</feature>
<sequence>MRVKRAKGNKKTMSVYAFEFGFREPYQLLLDGNFLHVANQMKMDMFAQLPKVLQGSIRLYTTPCVMSELRALGPDFAGAVSAATNVERRRCGHDKPIGATACLTSVIGEDNKHRFGVASQDLNLRKALRKVSGTPLIELQKTLPRKFEENIIKKISPESKIAEPARTFKKRAKAPNPLSMKKRQNGKSATNKSGPETDEMEALFVGRKRNMDPDDYFKSHKRRK</sequence>
<evidence type="ECO:0000256" key="3">
    <source>
        <dbReference type="ARBA" id="ARBA00022552"/>
    </source>
</evidence>
<dbReference type="GO" id="GO:0032040">
    <property type="term" value="C:small-subunit processome"/>
    <property type="evidence" value="ECO:0007669"/>
    <property type="project" value="InterPro"/>
</dbReference>
<dbReference type="SUPFAM" id="SSF88723">
    <property type="entry name" value="PIN domain-like"/>
    <property type="match status" value="1"/>
</dbReference>
<organism evidence="10 11">
    <name type="scientific">Physocladia obscura</name>
    <dbReference type="NCBI Taxonomy" id="109957"/>
    <lineage>
        <taxon>Eukaryota</taxon>
        <taxon>Fungi</taxon>
        <taxon>Fungi incertae sedis</taxon>
        <taxon>Chytridiomycota</taxon>
        <taxon>Chytridiomycota incertae sedis</taxon>
        <taxon>Chytridiomycetes</taxon>
        <taxon>Chytridiales</taxon>
        <taxon>Chytriomycetaceae</taxon>
        <taxon>Physocladia</taxon>
    </lineage>
</organism>
<feature type="domain" description="UTP23 sensor motif region" evidence="9">
    <location>
        <begin position="169"/>
        <end position="183"/>
    </location>
</feature>
<keyword evidence="11" id="KW-1185">Reference proteome</keyword>
<dbReference type="InterPro" id="IPR006984">
    <property type="entry name" value="Fcf1/UTP23"/>
</dbReference>
<evidence type="ECO:0000256" key="1">
    <source>
        <dbReference type="ARBA" id="ARBA00004604"/>
    </source>
</evidence>
<evidence type="ECO:0000256" key="5">
    <source>
        <dbReference type="ARBA" id="ARBA00037300"/>
    </source>
</evidence>
<evidence type="ECO:0000256" key="8">
    <source>
        <dbReference type="SAM" id="MobiDB-lite"/>
    </source>
</evidence>
<dbReference type="PANTHER" id="PTHR12416">
    <property type="entry name" value="RRNA-PROCESSING PROTEIN UTP23 HOMOLOG"/>
    <property type="match status" value="1"/>
</dbReference>
<dbReference type="InterPro" id="IPR029060">
    <property type="entry name" value="PIN-like_dom_sf"/>
</dbReference>
<comment type="subcellular location">
    <subcellularLocation>
        <location evidence="1">Nucleus</location>
        <location evidence="1">Nucleolus</location>
    </subcellularLocation>
</comment>
<dbReference type="CDD" id="cd08553">
    <property type="entry name" value="PIN_Fcf1-like"/>
    <property type="match status" value="1"/>
</dbReference>
<keyword evidence="4" id="KW-0539">Nucleus</keyword>
<evidence type="ECO:0000259" key="9">
    <source>
        <dbReference type="Pfam" id="PF24779"/>
    </source>
</evidence>
<comment type="caution">
    <text evidence="10">The sequence shown here is derived from an EMBL/GenBank/DDBJ whole genome shotgun (WGS) entry which is preliminary data.</text>
</comment>
<evidence type="ECO:0000313" key="11">
    <source>
        <dbReference type="Proteomes" id="UP001211907"/>
    </source>
</evidence>
<dbReference type="EMBL" id="JADGJH010000331">
    <property type="protein sequence ID" value="KAJ3130978.1"/>
    <property type="molecule type" value="Genomic_DNA"/>
</dbReference>
<dbReference type="FunFam" id="3.40.50.1010:FF:000006">
    <property type="entry name" value="rRNA-processing protein UTP23 homolog"/>
    <property type="match status" value="1"/>
</dbReference>
<evidence type="ECO:0000256" key="7">
    <source>
        <dbReference type="ARBA" id="ARBA00076388"/>
    </source>
</evidence>
<evidence type="ECO:0000256" key="4">
    <source>
        <dbReference type="ARBA" id="ARBA00023242"/>
    </source>
</evidence>
<dbReference type="Pfam" id="PF04900">
    <property type="entry name" value="Fcf1"/>
    <property type="match status" value="1"/>
</dbReference>
<proteinExistence type="inferred from homology"/>
<feature type="region of interest" description="Disordered" evidence="8">
    <location>
        <begin position="162"/>
        <end position="224"/>
    </location>
</feature>
<gene>
    <name evidence="10" type="ORF">HK100_007068</name>
</gene>
<dbReference type="GO" id="GO:0006364">
    <property type="term" value="P:rRNA processing"/>
    <property type="evidence" value="ECO:0007669"/>
    <property type="project" value="UniProtKB-KW"/>
</dbReference>
<name>A0AAD5XK62_9FUNG</name>
<comment type="function">
    <text evidence="5">Involved in rRNA-processing and ribosome biogenesis.</text>
</comment>
<comment type="similarity">
    <text evidence="6">Belongs to the UTP23/FCF1 family. UTP23 subfamily.</text>
</comment>
<accession>A0AAD5XK62</accession>
<dbReference type="Proteomes" id="UP001211907">
    <property type="component" value="Unassembled WGS sequence"/>
</dbReference>
<reference evidence="10" key="1">
    <citation type="submission" date="2020-05" db="EMBL/GenBank/DDBJ databases">
        <title>Phylogenomic resolution of chytrid fungi.</title>
        <authorList>
            <person name="Stajich J.E."/>
            <person name="Amses K."/>
            <person name="Simmons R."/>
            <person name="Seto K."/>
            <person name="Myers J."/>
            <person name="Bonds A."/>
            <person name="Quandt C.A."/>
            <person name="Barry K."/>
            <person name="Liu P."/>
            <person name="Grigoriev I."/>
            <person name="Longcore J.E."/>
            <person name="James T.Y."/>
        </authorList>
    </citation>
    <scope>NUCLEOTIDE SEQUENCE</scope>
    <source>
        <strain evidence="10">JEL0513</strain>
    </source>
</reference>
<evidence type="ECO:0000313" key="10">
    <source>
        <dbReference type="EMBL" id="KAJ3130978.1"/>
    </source>
</evidence>
<dbReference type="InterPro" id="IPR057776">
    <property type="entry name" value="UTP23_sensor"/>
</dbReference>
<evidence type="ECO:0000256" key="6">
    <source>
        <dbReference type="ARBA" id="ARBA00038503"/>
    </source>
</evidence>